<keyword evidence="1" id="KW-0489">Methyltransferase</keyword>
<dbReference type="PIRSF" id="PIRSF017393">
    <property type="entry name" value="MTase_SAV2177"/>
    <property type="match status" value="1"/>
</dbReference>
<proteinExistence type="predicted"/>
<dbReference type="RefSeq" id="WP_345404941.1">
    <property type="nucleotide sequence ID" value="NZ_BAAAXS010000001.1"/>
</dbReference>
<comment type="caution">
    <text evidence="1">The sequence shown here is derived from an EMBL/GenBank/DDBJ whole genome shotgun (WGS) entry which is preliminary data.</text>
</comment>
<reference evidence="1 2" key="1">
    <citation type="submission" date="2024-09" db="EMBL/GenBank/DDBJ databases">
        <authorList>
            <person name="Sun Q."/>
            <person name="Mori K."/>
        </authorList>
    </citation>
    <scope>NUCLEOTIDE SEQUENCE [LARGE SCALE GENOMIC DNA]</scope>
    <source>
        <strain evidence="1 2">JCM 3324</strain>
    </source>
</reference>
<dbReference type="EC" id="2.1.1.-" evidence="1"/>
<dbReference type="GO" id="GO:0032259">
    <property type="term" value="P:methylation"/>
    <property type="evidence" value="ECO:0007669"/>
    <property type="project" value="UniProtKB-KW"/>
</dbReference>
<evidence type="ECO:0000313" key="2">
    <source>
        <dbReference type="Proteomes" id="UP001589568"/>
    </source>
</evidence>
<dbReference type="GO" id="GO:0008168">
    <property type="term" value="F:methyltransferase activity"/>
    <property type="evidence" value="ECO:0007669"/>
    <property type="project" value="UniProtKB-KW"/>
</dbReference>
<gene>
    <name evidence="1" type="ORF">ACFFR3_42450</name>
</gene>
<evidence type="ECO:0000313" key="1">
    <source>
        <dbReference type="EMBL" id="MFB9476198.1"/>
    </source>
</evidence>
<keyword evidence="2" id="KW-1185">Reference proteome</keyword>
<dbReference type="CDD" id="cd02440">
    <property type="entry name" value="AdoMet_MTases"/>
    <property type="match status" value="1"/>
</dbReference>
<dbReference type="InterPro" id="IPR006764">
    <property type="entry name" value="SAM_dep_MeTrfase_SAV2177_type"/>
</dbReference>
<dbReference type="Gene3D" id="3.40.50.150">
    <property type="entry name" value="Vaccinia Virus protein VP39"/>
    <property type="match status" value="1"/>
</dbReference>
<organism evidence="1 2">
    <name type="scientific">Nonomuraea salmonea</name>
    <dbReference type="NCBI Taxonomy" id="46181"/>
    <lineage>
        <taxon>Bacteria</taxon>
        <taxon>Bacillati</taxon>
        <taxon>Actinomycetota</taxon>
        <taxon>Actinomycetes</taxon>
        <taxon>Streptosporangiales</taxon>
        <taxon>Streptosporangiaceae</taxon>
        <taxon>Nonomuraea</taxon>
    </lineage>
</organism>
<accession>A0ABV5P0W8</accession>
<protein>
    <submittedName>
        <fullName evidence="1">SAM-dependent methyltransferase</fullName>
        <ecNumber evidence="1">2.1.1.-</ecNumber>
    </submittedName>
</protein>
<keyword evidence="1" id="KW-0808">Transferase</keyword>
<dbReference type="SUPFAM" id="SSF53335">
    <property type="entry name" value="S-adenosyl-L-methionine-dependent methyltransferases"/>
    <property type="match status" value="1"/>
</dbReference>
<dbReference type="InterPro" id="IPR029063">
    <property type="entry name" value="SAM-dependent_MTases_sf"/>
</dbReference>
<dbReference type="EMBL" id="JBHMCF010000046">
    <property type="protein sequence ID" value="MFB9476198.1"/>
    <property type="molecule type" value="Genomic_DNA"/>
</dbReference>
<name>A0ABV5P0W8_9ACTN</name>
<sequence>MTDDSPLSRIDTSRPSQARAWNYWLGGKHYYPADKELADMLEQHYPGMQEIAVHTRAFLRRAVRHLAEEEGIRQFLDIGTGLPTEDNTHEVAQRVDPASRIVYVDNDPVVLLHARALLTSHPDGSCDYLEADVRDPDDILTRAARTLDFTRPTAVMLLGVLGTVRDDAAAHALIQRYMDVLPSGSYLMVEDGTKTVKPEAAAEAEQLRDDGHVYSYELRTPERIERFFAGLHLIEPGVVSVSQWRSEEEPVSGLPEPVDAYCGVARKP</sequence>
<dbReference type="Proteomes" id="UP001589568">
    <property type="component" value="Unassembled WGS sequence"/>
</dbReference>
<dbReference type="Pfam" id="PF04672">
    <property type="entry name" value="Methyltransf_19"/>
    <property type="match status" value="1"/>
</dbReference>